<organism evidence="1 2">
    <name type="scientific">Streptococcus suis</name>
    <dbReference type="NCBI Taxonomy" id="1307"/>
    <lineage>
        <taxon>Bacteria</taxon>
        <taxon>Bacillati</taxon>
        <taxon>Bacillota</taxon>
        <taxon>Bacilli</taxon>
        <taxon>Lactobacillales</taxon>
        <taxon>Streptococcaceae</taxon>
        <taxon>Streptococcus</taxon>
    </lineage>
</organism>
<proteinExistence type="predicted"/>
<dbReference type="AlphaFoldDB" id="A0A9X4MKZ9"/>
<evidence type="ECO:0000313" key="2">
    <source>
        <dbReference type="Proteomes" id="UP001152879"/>
    </source>
</evidence>
<dbReference type="EMBL" id="JANFML010000002">
    <property type="protein sequence ID" value="MDG4511605.1"/>
    <property type="molecule type" value="Genomic_DNA"/>
</dbReference>
<dbReference type="Proteomes" id="UP001152879">
    <property type="component" value="Unassembled WGS sequence"/>
</dbReference>
<gene>
    <name evidence="1" type="ORF">NOL15_01790</name>
</gene>
<evidence type="ECO:0000313" key="1">
    <source>
        <dbReference type="EMBL" id="MDG4511605.1"/>
    </source>
</evidence>
<accession>A0A9X4MKZ9</accession>
<comment type="caution">
    <text evidence="1">The sequence shown here is derived from an EMBL/GenBank/DDBJ whole genome shotgun (WGS) entry which is preliminary data.</text>
</comment>
<sequence>MLEKYDRTINIAGMPCLIRFIPSFVKRYKKWDTEIRHSSLCPFCDVGETSNKTQFSTFKYLENDFPFMLNQFTIFCAKHKEFLNCNELEYALDLINKSCVLKSGSLQIQGSGASIPEHAHFSVSSEVYPITMLKHKIFVESKNYNIEQILGIPHLAIVISGSISHISRITNKILSNIRRINLSYNLLMTDKGEIIIVPRTNEYSPTLDRKVGVSLVGGIYPCYLKNVAKTRNELDILLEMFKHWESVNSENLVTALNETTISSDLNYDAIKDLLKI</sequence>
<name>A0A9X4MKZ9_STRSU</name>
<reference evidence="1" key="1">
    <citation type="submission" date="2022-07" db="EMBL/GenBank/DDBJ databases">
        <title>Whole Genome Sequencing of Streptococcus suis.</title>
        <authorList>
            <person name="Dai X."/>
            <person name="Huang J."/>
            <person name="Wang L."/>
        </authorList>
    </citation>
    <scope>NUCLEOTIDE SEQUENCE</scope>
    <source>
        <strain evidence="1">SFB2</strain>
    </source>
</reference>
<protein>
    <submittedName>
        <fullName evidence="1">Uncharacterized protein</fullName>
    </submittedName>
</protein>